<proteinExistence type="predicted"/>
<dbReference type="InterPro" id="IPR003034">
    <property type="entry name" value="SAP_dom"/>
</dbReference>
<feature type="region of interest" description="Disordered" evidence="1">
    <location>
        <begin position="1"/>
        <end position="38"/>
    </location>
</feature>
<protein>
    <recommendedName>
        <fullName evidence="2">SAP domain-containing protein</fullName>
    </recommendedName>
</protein>
<dbReference type="PROSITE" id="PS50800">
    <property type="entry name" value="SAP"/>
    <property type="match status" value="1"/>
</dbReference>
<comment type="caution">
    <text evidence="3">The sequence shown here is derived from an EMBL/GenBank/DDBJ whole genome shotgun (WGS) entry which is preliminary data.</text>
</comment>
<name>A0ABN8P364_9CNID</name>
<dbReference type="Proteomes" id="UP001159405">
    <property type="component" value="Unassembled WGS sequence"/>
</dbReference>
<keyword evidence="4" id="KW-1185">Reference proteome</keyword>
<gene>
    <name evidence="3" type="ORF">PLOB_00036395</name>
</gene>
<organism evidence="3 4">
    <name type="scientific">Porites lobata</name>
    <dbReference type="NCBI Taxonomy" id="104759"/>
    <lineage>
        <taxon>Eukaryota</taxon>
        <taxon>Metazoa</taxon>
        <taxon>Cnidaria</taxon>
        <taxon>Anthozoa</taxon>
        <taxon>Hexacorallia</taxon>
        <taxon>Scleractinia</taxon>
        <taxon>Fungiina</taxon>
        <taxon>Poritidae</taxon>
        <taxon>Porites</taxon>
    </lineage>
</organism>
<accession>A0ABN8P364</accession>
<evidence type="ECO:0000259" key="2">
    <source>
        <dbReference type="PROSITE" id="PS50800"/>
    </source>
</evidence>
<sequence length="112" mass="12561">MAANETFKDVNRSKNKTLPTILTEDDVPGASLKGRKPEQLKNDELKGWLRCRGAIVSGTRVQLLERVKDYIFSGLHLKVTDPGRGIHCIGKKQFEGTGNERDDKVVEWPKEG</sequence>
<evidence type="ECO:0000256" key="1">
    <source>
        <dbReference type="SAM" id="MobiDB-lite"/>
    </source>
</evidence>
<evidence type="ECO:0000313" key="4">
    <source>
        <dbReference type="Proteomes" id="UP001159405"/>
    </source>
</evidence>
<feature type="domain" description="SAP" evidence="2">
    <location>
        <begin position="37"/>
        <end position="71"/>
    </location>
</feature>
<feature type="compositionally biased region" description="Basic and acidic residues" evidence="1">
    <location>
        <begin position="1"/>
        <end position="12"/>
    </location>
</feature>
<evidence type="ECO:0000313" key="3">
    <source>
        <dbReference type="EMBL" id="CAH3132043.1"/>
    </source>
</evidence>
<dbReference type="Pfam" id="PF02037">
    <property type="entry name" value="SAP"/>
    <property type="match status" value="1"/>
</dbReference>
<reference evidence="3 4" key="1">
    <citation type="submission" date="2022-05" db="EMBL/GenBank/DDBJ databases">
        <authorList>
            <consortium name="Genoscope - CEA"/>
            <person name="William W."/>
        </authorList>
    </citation>
    <scope>NUCLEOTIDE SEQUENCE [LARGE SCALE GENOMIC DNA]</scope>
</reference>
<dbReference type="EMBL" id="CALNXK010000050">
    <property type="protein sequence ID" value="CAH3132043.1"/>
    <property type="molecule type" value="Genomic_DNA"/>
</dbReference>